<dbReference type="RefSeq" id="WP_123237119.1">
    <property type="nucleotide sequence ID" value="NZ_RJVP01000002.1"/>
</dbReference>
<sequence>MIRQTRSKATERNPEFPEQQREPGESNLAWGRRAVKAMGIKDPKAWSYIVLLGGKDTMAYRLRIAQSQLRPDLKPSLWSEAILVELQHKQLDDAHAIHVPLLQPAESGFAPPRNGVVVRDLADFDDPAHYPNIALIALPIAQQRVMERLEAFKMSRSTLDTLEHVVRWLAFCWSAGNTGNPLLESVGLPSACMLETLLGAEGFDLTPGLESRVSCPEAIWSATSYWQDYFDQSGSRPPIGRFNHEHFYDIVEPA</sequence>
<keyword evidence="3" id="KW-1185">Reference proteome</keyword>
<feature type="compositionally biased region" description="Basic and acidic residues" evidence="1">
    <location>
        <begin position="8"/>
        <end position="24"/>
    </location>
</feature>
<comment type="caution">
    <text evidence="2">The sequence shown here is derived from an EMBL/GenBank/DDBJ whole genome shotgun (WGS) entry which is preliminary data.</text>
</comment>
<organism evidence="2 3">
    <name type="scientific">Pseudomethylobacillus aquaticus</name>
    <dbReference type="NCBI Taxonomy" id="2676064"/>
    <lineage>
        <taxon>Bacteria</taxon>
        <taxon>Pseudomonadati</taxon>
        <taxon>Pseudomonadota</taxon>
        <taxon>Betaproteobacteria</taxon>
        <taxon>Nitrosomonadales</taxon>
        <taxon>Methylophilaceae</taxon>
        <taxon>Pseudomethylobacillus</taxon>
    </lineage>
</organism>
<name>A0A3N0V3B4_9PROT</name>
<proteinExistence type="predicted"/>
<protein>
    <submittedName>
        <fullName evidence="2">Uncharacterized protein</fullName>
    </submittedName>
</protein>
<dbReference type="AlphaFoldDB" id="A0A3N0V3B4"/>
<dbReference type="EMBL" id="RJVP01000002">
    <property type="protein sequence ID" value="ROH87031.1"/>
    <property type="molecule type" value="Genomic_DNA"/>
</dbReference>
<evidence type="ECO:0000313" key="2">
    <source>
        <dbReference type="EMBL" id="ROH87031.1"/>
    </source>
</evidence>
<dbReference type="Proteomes" id="UP000275137">
    <property type="component" value="Unassembled WGS sequence"/>
</dbReference>
<gene>
    <name evidence="2" type="ORF">ED236_04895</name>
</gene>
<evidence type="ECO:0000313" key="3">
    <source>
        <dbReference type="Proteomes" id="UP000275137"/>
    </source>
</evidence>
<feature type="region of interest" description="Disordered" evidence="1">
    <location>
        <begin position="1"/>
        <end position="27"/>
    </location>
</feature>
<evidence type="ECO:0000256" key="1">
    <source>
        <dbReference type="SAM" id="MobiDB-lite"/>
    </source>
</evidence>
<reference evidence="2 3" key="1">
    <citation type="submission" date="2018-10" db="EMBL/GenBank/DDBJ databases">
        <authorList>
            <person name="Chen W.-M."/>
        </authorList>
    </citation>
    <scope>NUCLEOTIDE SEQUENCE [LARGE SCALE GENOMIC DNA]</scope>
    <source>
        <strain evidence="2 3">H-5</strain>
    </source>
</reference>
<accession>A0A3N0V3B4</accession>